<dbReference type="AlphaFoldDB" id="A0A1V1PER3"/>
<sequence length="86" mass="9860">MQPKTEKTVVHIYNDVAFKWLFGREKESRPLTKLLNAVVAHDGLGPGFSEIEIKNPYDESQPLSKQRTERYARQKLLKSKIDGAAF</sequence>
<gene>
    <name evidence="1" type="ORF">OMM_06966</name>
</gene>
<dbReference type="EMBL" id="ATBP01000064">
    <property type="protein sequence ID" value="ETR73392.1"/>
    <property type="molecule type" value="Genomic_DNA"/>
</dbReference>
<name>A0A1V1PER3_9BACT</name>
<accession>A0A1V1PER3</accession>
<dbReference type="Proteomes" id="UP000189670">
    <property type="component" value="Unassembled WGS sequence"/>
</dbReference>
<protein>
    <submittedName>
        <fullName evidence="1">Uncharacterized protein</fullName>
    </submittedName>
</protein>
<evidence type="ECO:0000313" key="1">
    <source>
        <dbReference type="EMBL" id="ETR73392.1"/>
    </source>
</evidence>
<reference evidence="2" key="1">
    <citation type="submission" date="2012-11" db="EMBL/GenBank/DDBJ databases">
        <authorList>
            <person name="Lucero-Rivera Y.E."/>
            <person name="Tovar-Ramirez D."/>
        </authorList>
    </citation>
    <scope>NUCLEOTIDE SEQUENCE [LARGE SCALE GENOMIC DNA]</scope>
    <source>
        <strain evidence="2">Araruama</strain>
    </source>
</reference>
<evidence type="ECO:0000313" key="2">
    <source>
        <dbReference type="Proteomes" id="UP000189670"/>
    </source>
</evidence>
<proteinExistence type="predicted"/>
<organism evidence="1 2">
    <name type="scientific">Candidatus Magnetoglobus multicellularis str. Araruama</name>
    <dbReference type="NCBI Taxonomy" id="890399"/>
    <lineage>
        <taxon>Bacteria</taxon>
        <taxon>Pseudomonadati</taxon>
        <taxon>Thermodesulfobacteriota</taxon>
        <taxon>Desulfobacteria</taxon>
        <taxon>Desulfobacterales</taxon>
        <taxon>Desulfobacteraceae</taxon>
        <taxon>Candidatus Magnetoglobus</taxon>
    </lineage>
</organism>
<comment type="caution">
    <text evidence="1">The sequence shown here is derived from an EMBL/GenBank/DDBJ whole genome shotgun (WGS) entry which is preliminary data.</text>
</comment>